<feature type="compositionally biased region" description="Low complexity" evidence="1">
    <location>
        <begin position="40"/>
        <end position="50"/>
    </location>
</feature>
<keyword evidence="3" id="KW-1185">Reference proteome</keyword>
<feature type="compositionally biased region" description="Polar residues" evidence="1">
    <location>
        <begin position="1"/>
        <end position="11"/>
    </location>
</feature>
<reference evidence="2" key="1">
    <citation type="submission" date="2023-11" db="EMBL/GenBank/DDBJ databases">
        <title>Genome assemblies of two species of porcelain crab, Petrolisthes cinctipes and Petrolisthes manimaculis (Anomura: Porcellanidae).</title>
        <authorList>
            <person name="Angst P."/>
        </authorList>
    </citation>
    <scope>NUCLEOTIDE SEQUENCE</scope>
    <source>
        <strain evidence="2">PB745_02</strain>
        <tissue evidence="2">Gill</tissue>
    </source>
</reference>
<feature type="region of interest" description="Disordered" evidence="1">
    <location>
        <begin position="1"/>
        <end position="108"/>
    </location>
</feature>
<proteinExistence type="predicted"/>
<organism evidence="2 3">
    <name type="scientific">Petrolisthes manimaculis</name>
    <dbReference type="NCBI Taxonomy" id="1843537"/>
    <lineage>
        <taxon>Eukaryota</taxon>
        <taxon>Metazoa</taxon>
        <taxon>Ecdysozoa</taxon>
        <taxon>Arthropoda</taxon>
        <taxon>Crustacea</taxon>
        <taxon>Multicrustacea</taxon>
        <taxon>Malacostraca</taxon>
        <taxon>Eumalacostraca</taxon>
        <taxon>Eucarida</taxon>
        <taxon>Decapoda</taxon>
        <taxon>Pleocyemata</taxon>
        <taxon>Anomura</taxon>
        <taxon>Galatheoidea</taxon>
        <taxon>Porcellanidae</taxon>
        <taxon>Petrolisthes</taxon>
    </lineage>
</organism>
<evidence type="ECO:0000256" key="1">
    <source>
        <dbReference type="SAM" id="MobiDB-lite"/>
    </source>
</evidence>
<evidence type="ECO:0000313" key="3">
    <source>
        <dbReference type="Proteomes" id="UP001292094"/>
    </source>
</evidence>
<feature type="compositionally biased region" description="Pro residues" evidence="1">
    <location>
        <begin position="93"/>
        <end position="108"/>
    </location>
</feature>
<feature type="compositionally biased region" description="Low complexity" evidence="1">
    <location>
        <begin position="62"/>
        <end position="83"/>
    </location>
</feature>
<evidence type="ECO:0000313" key="2">
    <source>
        <dbReference type="EMBL" id="KAK4326454.1"/>
    </source>
</evidence>
<comment type="caution">
    <text evidence="2">The sequence shown here is derived from an EMBL/GenBank/DDBJ whole genome shotgun (WGS) entry which is preliminary data.</text>
</comment>
<name>A0AAE1QGF5_9EUCA</name>
<protein>
    <submittedName>
        <fullName evidence="2">Uncharacterized protein</fullName>
    </submittedName>
</protein>
<dbReference type="PRINTS" id="PR01217">
    <property type="entry name" value="PRICHEXTENSN"/>
</dbReference>
<accession>A0AAE1QGF5</accession>
<sequence>MLVSDGSTQAIHYNPHLPPLTTSLTRTPPPPRYLHHYLDTPFSTSTSTYPSPSPPPLPPLPTTSTITSTPLPPSTTSTTCTFPRLYHHFKAPSSPPSITPSPASPTTT</sequence>
<dbReference type="EMBL" id="JAWZYT010000216">
    <property type="protein sequence ID" value="KAK4326454.1"/>
    <property type="molecule type" value="Genomic_DNA"/>
</dbReference>
<dbReference type="AlphaFoldDB" id="A0AAE1QGF5"/>
<gene>
    <name evidence="2" type="ORF">Pmani_002980</name>
</gene>
<feature type="compositionally biased region" description="Pro residues" evidence="1">
    <location>
        <begin position="51"/>
        <end position="61"/>
    </location>
</feature>
<dbReference type="Proteomes" id="UP001292094">
    <property type="component" value="Unassembled WGS sequence"/>
</dbReference>